<proteinExistence type="inferred from homology"/>
<dbReference type="Proteomes" id="UP000541352">
    <property type="component" value="Unassembled WGS sequence"/>
</dbReference>
<comment type="caution">
    <text evidence="4">The sequence shown here is derived from an EMBL/GenBank/DDBJ whole genome shotgun (WGS) entry which is preliminary data.</text>
</comment>
<feature type="domain" description="PurM-like N-terminal" evidence="2">
    <location>
        <begin position="36"/>
        <end position="143"/>
    </location>
</feature>
<dbReference type="PANTHER" id="PTHR30303:SF4">
    <property type="entry name" value="HYDROGENASE EXPRESSION_FORMATION PROTEIN HYPE"/>
    <property type="match status" value="1"/>
</dbReference>
<evidence type="ECO:0000256" key="1">
    <source>
        <dbReference type="ARBA" id="ARBA00006243"/>
    </source>
</evidence>
<dbReference type="Pfam" id="PF00586">
    <property type="entry name" value="AIRS"/>
    <property type="match status" value="1"/>
</dbReference>
<reference evidence="4 5" key="1">
    <citation type="submission" date="2020-08" db="EMBL/GenBank/DDBJ databases">
        <title>Genomic Encyclopedia of Type Strains, Phase IV (KMG-IV): sequencing the most valuable type-strain genomes for metagenomic binning, comparative biology and taxonomic classification.</title>
        <authorList>
            <person name="Goeker M."/>
        </authorList>
    </citation>
    <scope>NUCLEOTIDE SEQUENCE [LARGE SCALE GENOMIC DNA]</scope>
    <source>
        <strain evidence="4 5">DSM 17976</strain>
    </source>
</reference>
<dbReference type="InterPro" id="IPR010918">
    <property type="entry name" value="PurM-like_C_dom"/>
</dbReference>
<evidence type="ECO:0000313" key="5">
    <source>
        <dbReference type="Proteomes" id="UP000541352"/>
    </source>
</evidence>
<dbReference type="Gene3D" id="3.30.1330.10">
    <property type="entry name" value="PurM-like, N-terminal domain"/>
    <property type="match status" value="1"/>
</dbReference>
<dbReference type="PIRSF" id="PIRSF005644">
    <property type="entry name" value="Hdrgns_mtr_HypE"/>
    <property type="match status" value="1"/>
</dbReference>
<dbReference type="Gene3D" id="3.90.650.10">
    <property type="entry name" value="PurM-like C-terminal domain"/>
    <property type="match status" value="1"/>
</dbReference>
<comment type="similarity">
    <text evidence="1">Belongs to the HypE family.</text>
</comment>
<evidence type="ECO:0000313" key="4">
    <source>
        <dbReference type="EMBL" id="MBB3842112.1"/>
    </source>
</evidence>
<dbReference type="RefSeq" id="WP_183980242.1">
    <property type="nucleotide sequence ID" value="NZ_JACIBY010000026.1"/>
</dbReference>
<evidence type="ECO:0000259" key="3">
    <source>
        <dbReference type="Pfam" id="PF02769"/>
    </source>
</evidence>
<sequence length="350" mass="37896">MENAGKINEEYFKQVILPNSGFRRKEVLVGPNFGVDVALIDLLDGRAMALTSDPLSLIPTLGLQESAWLSVHLMANDIATTSFSPQYLQTVLNLPTSITNAQFREYWQYIDHFSQQIGVAITGGHTGSIEGQNSTIAGGGTMITIAPKDQILTSKNAQAGDLIVMTKQCAMSSVAILALSFPETVKQRLGTEIAQKASDLFYQTSVLKEAEAVRQLNEKQRVVNAMHDVTEGGVLGAVLEMSVASGLGVEVNDEKIPRTAVEMAVCELFELDPRYCIGAGSMILSVKPAHETAVVQALVEQGLPATVIGKVVASSEGRTIIEDGQRKSLPYFETDPYWAAFFGAYHKGWK</sequence>
<dbReference type="Pfam" id="PF02769">
    <property type="entry name" value="AIRS_C"/>
    <property type="match status" value="1"/>
</dbReference>
<dbReference type="EMBL" id="JACIBY010000026">
    <property type="protein sequence ID" value="MBB3842112.1"/>
    <property type="molecule type" value="Genomic_DNA"/>
</dbReference>
<evidence type="ECO:0000259" key="2">
    <source>
        <dbReference type="Pfam" id="PF00586"/>
    </source>
</evidence>
<dbReference type="SUPFAM" id="SSF56042">
    <property type="entry name" value="PurM C-terminal domain-like"/>
    <property type="match status" value="1"/>
</dbReference>
<dbReference type="PANTHER" id="PTHR30303">
    <property type="entry name" value="HYDROGENASE ISOENZYMES FORMATION PROTEIN HYPE"/>
    <property type="match status" value="1"/>
</dbReference>
<accession>A0A7W5ZV44</accession>
<dbReference type="AlphaFoldDB" id="A0A7W5ZV44"/>
<dbReference type="CDD" id="cd06061">
    <property type="entry name" value="PurM-like1"/>
    <property type="match status" value="1"/>
</dbReference>
<feature type="domain" description="PurM-like C-terminal" evidence="3">
    <location>
        <begin position="158"/>
        <end position="319"/>
    </location>
</feature>
<dbReference type="InterPro" id="IPR036676">
    <property type="entry name" value="PurM-like_C_sf"/>
</dbReference>
<keyword evidence="5" id="KW-1185">Reference proteome</keyword>
<dbReference type="InterPro" id="IPR016188">
    <property type="entry name" value="PurM-like_N"/>
</dbReference>
<dbReference type="InterPro" id="IPR036921">
    <property type="entry name" value="PurM-like_N_sf"/>
</dbReference>
<protein>
    <submittedName>
        <fullName evidence="4">Hydrogenase maturation factor</fullName>
    </submittedName>
</protein>
<dbReference type="GO" id="GO:0051604">
    <property type="term" value="P:protein maturation"/>
    <property type="evidence" value="ECO:0007669"/>
    <property type="project" value="TreeGrafter"/>
</dbReference>
<gene>
    <name evidence="4" type="ORF">FHS57_006143</name>
</gene>
<dbReference type="SUPFAM" id="SSF55326">
    <property type="entry name" value="PurM N-terminal domain-like"/>
    <property type="match status" value="1"/>
</dbReference>
<dbReference type="InterPro" id="IPR011854">
    <property type="entry name" value="HypE"/>
</dbReference>
<name>A0A7W5ZV44_9BACT</name>
<organism evidence="4 5">
    <name type="scientific">Runella defluvii</name>
    <dbReference type="NCBI Taxonomy" id="370973"/>
    <lineage>
        <taxon>Bacteria</taxon>
        <taxon>Pseudomonadati</taxon>
        <taxon>Bacteroidota</taxon>
        <taxon>Cytophagia</taxon>
        <taxon>Cytophagales</taxon>
        <taxon>Spirosomataceae</taxon>
        <taxon>Runella</taxon>
    </lineage>
</organism>